<evidence type="ECO:0000256" key="5">
    <source>
        <dbReference type="HAMAP-Rule" id="MF_00200"/>
    </source>
</evidence>
<comment type="caution">
    <text evidence="9">The sequence shown here is derived from an EMBL/GenBank/DDBJ whole genome shotgun (WGS) entry which is preliminary data.</text>
</comment>
<feature type="binding site" evidence="5">
    <location>
        <position position="101"/>
    </location>
    <ligand>
        <name>ATP</name>
        <dbReference type="ChEBI" id="CHEBI:30616"/>
    </ligand>
</feature>
<evidence type="ECO:0000259" key="7">
    <source>
        <dbReference type="Pfam" id="PF01137"/>
    </source>
</evidence>
<comment type="similarity">
    <text evidence="1 5">Belongs to the RNA 3'-terminal cyclase family. Type 1 subfamily.</text>
</comment>
<dbReference type="InterPro" id="IPR013791">
    <property type="entry name" value="RNA3'-term_phos_cycl_insert"/>
</dbReference>
<dbReference type="InterPro" id="IPR036553">
    <property type="entry name" value="RPTC_insert"/>
</dbReference>
<dbReference type="GO" id="GO:0005524">
    <property type="term" value="F:ATP binding"/>
    <property type="evidence" value="ECO:0007669"/>
    <property type="project" value="UniProtKB-KW"/>
</dbReference>
<proteinExistence type="inferred from homology"/>
<accession>A0A847SDA1</accession>
<evidence type="ECO:0000256" key="3">
    <source>
        <dbReference type="ARBA" id="ARBA00022741"/>
    </source>
</evidence>
<dbReference type="Pfam" id="PF05189">
    <property type="entry name" value="RTC_insert"/>
    <property type="match status" value="1"/>
</dbReference>
<sequence length="344" mass="36761">MSVTLDGAAGEGGGQILRSALSLSMITGIPFVIERIRARRKKPGLLRQHLTAVQAAQQVCGATVQGAELGSSRLRFEPGPVQGGEYRFAIGTAGSCTLVLQTVLPALWFAPEDSRITVSGGTHNPMAPPADYLIRSWLPLMRQLGVQTEIELISHGFYPAGGGEVRALVTPGRPQGRLQLLQRGVLQQVELEARVADVPLEVAQRELSALSQALTSLQQPLHCHSRQLPARFGAGNVLQVALCHEQITALFVTLGEKGVSSERVAERLAREVLAYQQGRGVVDEHLADQLILPMALAGGGAFVASVASEHLRTNMQVIEKFLPVTFELSPLAGDDTAVQVSVLT</sequence>
<dbReference type="Proteomes" id="UP000587991">
    <property type="component" value="Unassembled WGS sequence"/>
</dbReference>
<name>A0A847SDA1_9NEIS</name>
<evidence type="ECO:0000256" key="2">
    <source>
        <dbReference type="ARBA" id="ARBA00022598"/>
    </source>
</evidence>
<dbReference type="NCBIfam" id="TIGR03399">
    <property type="entry name" value="RNA_3prim_cycl"/>
    <property type="match status" value="1"/>
</dbReference>
<keyword evidence="10" id="KW-1185">Reference proteome</keyword>
<evidence type="ECO:0000259" key="8">
    <source>
        <dbReference type="Pfam" id="PF05189"/>
    </source>
</evidence>
<dbReference type="InterPro" id="IPR037136">
    <property type="entry name" value="RNA3'_phos_cyclase_dom_sf"/>
</dbReference>
<gene>
    <name evidence="5" type="primary">rtcA</name>
    <name evidence="9" type="ORF">HF682_08245</name>
</gene>
<dbReference type="InterPro" id="IPR000228">
    <property type="entry name" value="RNA3'_term_phos_cyc"/>
</dbReference>
<keyword evidence="5" id="KW-0963">Cytoplasm</keyword>
<feature type="domain" description="RNA 3'-terminal phosphate cyclase" evidence="7">
    <location>
        <begin position="10"/>
        <end position="327"/>
    </location>
</feature>
<dbReference type="InterPro" id="IPR023797">
    <property type="entry name" value="RNA3'_phos_cyclase_dom"/>
</dbReference>
<dbReference type="PROSITE" id="PS01287">
    <property type="entry name" value="RTC"/>
    <property type="match status" value="1"/>
</dbReference>
<dbReference type="Pfam" id="PF01137">
    <property type="entry name" value="RTC"/>
    <property type="match status" value="1"/>
</dbReference>
<feature type="binding site" evidence="5">
    <location>
        <begin position="285"/>
        <end position="289"/>
    </location>
    <ligand>
        <name>ATP</name>
        <dbReference type="ChEBI" id="CHEBI:30616"/>
    </ligand>
</feature>
<reference evidence="9 10" key="1">
    <citation type="submission" date="2020-04" db="EMBL/GenBank/DDBJ databases">
        <title>Draft genome of Leeia sp. IMCC25680.</title>
        <authorList>
            <person name="Song J."/>
            <person name="Cho J.-C."/>
        </authorList>
    </citation>
    <scope>NUCLEOTIDE SEQUENCE [LARGE SCALE GENOMIC DNA]</scope>
    <source>
        <strain evidence="9 10">IMCC25680</strain>
    </source>
</reference>
<dbReference type="SUPFAM" id="SSF55205">
    <property type="entry name" value="EPT/RTPC-like"/>
    <property type="match status" value="2"/>
</dbReference>
<dbReference type="AlphaFoldDB" id="A0A847SDA1"/>
<evidence type="ECO:0000256" key="1">
    <source>
        <dbReference type="ARBA" id="ARBA00009206"/>
    </source>
</evidence>
<feature type="active site" description="Tele-AMP-histidine intermediate" evidence="5">
    <location>
        <position position="310"/>
    </location>
</feature>
<comment type="function">
    <text evidence="5">Catalyzes the conversion of 3'-phosphate to a 2',3'-cyclic phosphodiester at the end of RNA. The mechanism of action of the enzyme occurs in 3 steps: (A) adenylation of the enzyme by ATP; (B) transfer of adenylate to an RNA-N3'P to produce RNA-N3'PP5'A; (C) and attack of the adjacent 2'-hydroxyl on the 3'-phosphorus in the diester linkage to produce the cyclic end product. The biological role of this enzyme is unknown but it is likely to function in some aspects of cellular RNA processing.</text>
</comment>
<dbReference type="SUPFAM" id="SSF52913">
    <property type="entry name" value="RNA 3'-terminal phosphate cyclase, RPTC, insert domain"/>
    <property type="match status" value="1"/>
</dbReference>
<feature type="domain" description="RNA 3'-terminal phosphate cyclase insert" evidence="8">
    <location>
        <begin position="182"/>
        <end position="275"/>
    </location>
</feature>
<dbReference type="HAMAP" id="MF_00200">
    <property type="entry name" value="RTC"/>
    <property type="match status" value="1"/>
</dbReference>
<dbReference type="NCBIfam" id="NF003246">
    <property type="entry name" value="PRK04204.1-2"/>
    <property type="match status" value="1"/>
</dbReference>
<comment type="catalytic activity">
    <reaction evidence="4 5">
        <text>a 3'-end 3'-phospho-ribonucleotide-RNA + ATP = a 3'-end 2',3'-cyclophospho-ribonucleotide-RNA + AMP + diphosphate</text>
        <dbReference type="Rhea" id="RHEA:23976"/>
        <dbReference type="Rhea" id="RHEA-COMP:10463"/>
        <dbReference type="Rhea" id="RHEA-COMP:10464"/>
        <dbReference type="ChEBI" id="CHEBI:30616"/>
        <dbReference type="ChEBI" id="CHEBI:33019"/>
        <dbReference type="ChEBI" id="CHEBI:83062"/>
        <dbReference type="ChEBI" id="CHEBI:83064"/>
        <dbReference type="ChEBI" id="CHEBI:456215"/>
        <dbReference type="EC" id="6.5.1.4"/>
    </reaction>
</comment>
<dbReference type="Gene3D" id="3.30.360.20">
    <property type="entry name" value="RNA 3'-terminal phosphate cyclase, insert domain"/>
    <property type="match status" value="1"/>
</dbReference>
<evidence type="ECO:0000313" key="10">
    <source>
        <dbReference type="Proteomes" id="UP000587991"/>
    </source>
</evidence>
<dbReference type="NCBIfam" id="NF003247">
    <property type="entry name" value="PRK04204.1-3"/>
    <property type="match status" value="1"/>
</dbReference>
<evidence type="ECO:0000313" key="9">
    <source>
        <dbReference type="EMBL" id="NLR75148.1"/>
    </source>
</evidence>
<keyword evidence="5" id="KW-0067">ATP-binding</keyword>
<evidence type="ECO:0000256" key="4">
    <source>
        <dbReference type="ARBA" id="ARBA00024481"/>
    </source>
</evidence>
<dbReference type="InterPro" id="IPR020719">
    <property type="entry name" value="RNA3'_term_phos_cycl-like_CS"/>
</dbReference>
<evidence type="ECO:0000256" key="6">
    <source>
        <dbReference type="NCBIfam" id="TIGR03399"/>
    </source>
</evidence>
<dbReference type="GO" id="GO:0003963">
    <property type="term" value="F:RNA-3'-phosphate cyclase activity"/>
    <property type="evidence" value="ECO:0007669"/>
    <property type="project" value="UniProtKB-UniRule"/>
</dbReference>
<dbReference type="InterPro" id="IPR013792">
    <property type="entry name" value="RNA3'P_cycl/enolpyr_Trfase_a/b"/>
</dbReference>
<organism evidence="9 10">
    <name type="scientific">Leeia aquatica</name>
    <dbReference type="NCBI Taxonomy" id="2725557"/>
    <lineage>
        <taxon>Bacteria</taxon>
        <taxon>Pseudomonadati</taxon>
        <taxon>Pseudomonadota</taxon>
        <taxon>Betaproteobacteria</taxon>
        <taxon>Neisseriales</taxon>
        <taxon>Leeiaceae</taxon>
        <taxon>Leeia</taxon>
    </lineage>
</organism>
<dbReference type="GO" id="GO:0006396">
    <property type="term" value="P:RNA processing"/>
    <property type="evidence" value="ECO:0007669"/>
    <property type="project" value="UniProtKB-UniRule"/>
</dbReference>
<dbReference type="PANTHER" id="PTHR11096:SF0">
    <property type="entry name" value="RNA 3'-TERMINAL PHOSPHATE CYCLASE"/>
    <property type="match status" value="1"/>
</dbReference>
<dbReference type="Gene3D" id="3.65.10.20">
    <property type="entry name" value="RNA 3'-terminal phosphate cyclase domain"/>
    <property type="match status" value="1"/>
</dbReference>
<comment type="subcellular location">
    <subcellularLocation>
        <location evidence="5">Cytoplasm</location>
    </subcellularLocation>
</comment>
<dbReference type="GO" id="GO:0005737">
    <property type="term" value="C:cytoplasm"/>
    <property type="evidence" value="ECO:0007669"/>
    <property type="project" value="UniProtKB-SubCell"/>
</dbReference>
<dbReference type="CDD" id="cd00874">
    <property type="entry name" value="RNA_Cyclase_Class_II"/>
    <property type="match status" value="1"/>
</dbReference>
<keyword evidence="2 5" id="KW-0436">Ligase</keyword>
<dbReference type="EMBL" id="JABAIM010000001">
    <property type="protein sequence ID" value="NLR75148.1"/>
    <property type="molecule type" value="Genomic_DNA"/>
</dbReference>
<keyword evidence="3 5" id="KW-0547">Nucleotide-binding</keyword>
<dbReference type="PIRSF" id="PIRSF005378">
    <property type="entry name" value="RNA3'_term_phos_cycl_euk"/>
    <property type="match status" value="1"/>
</dbReference>
<protein>
    <recommendedName>
        <fullName evidence="5 6">RNA 3'-terminal phosphate cyclase</fullName>
        <shortName evidence="5">RNA cyclase</shortName>
        <shortName evidence="5">RNA-3'-phosphate cyclase</shortName>
        <ecNumber evidence="5 6">6.5.1.4</ecNumber>
    </recommendedName>
</protein>
<dbReference type="EC" id="6.5.1.4" evidence="5 6"/>
<dbReference type="InterPro" id="IPR017770">
    <property type="entry name" value="RNA3'_term_phos_cyc_type_1"/>
</dbReference>
<dbReference type="PANTHER" id="PTHR11096">
    <property type="entry name" value="RNA 3' TERMINAL PHOSPHATE CYCLASE"/>
    <property type="match status" value="1"/>
</dbReference>